<protein>
    <submittedName>
        <fullName evidence="2">Uncharacterized protein</fullName>
    </submittedName>
</protein>
<reference evidence="2 3" key="1">
    <citation type="submission" date="2018-10" db="EMBL/GenBank/DDBJ databases">
        <authorList>
            <person name="Ekblom R."/>
            <person name="Jareborg N."/>
        </authorList>
    </citation>
    <scope>NUCLEOTIDE SEQUENCE [LARGE SCALE GENOMIC DNA]</scope>
    <source>
        <tissue evidence="2">Muscle</tissue>
    </source>
</reference>
<gene>
    <name evidence="2" type="ORF">BN2614_LOCUS4</name>
</gene>
<evidence type="ECO:0000256" key="1">
    <source>
        <dbReference type="SAM" id="MobiDB-lite"/>
    </source>
</evidence>
<dbReference type="InterPro" id="IPR009078">
    <property type="entry name" value="Ferritin-like_SF"/>
</dbReference>
<name>A0A9X9LIK8_GULGU</name>
<dbReference type="EMBL" id="CYRY02004380">
    <property type="protein sequence ID" value="VCW68889.1"/>
    <property type="molecule type" value="Genomic_DNA"/>
</dbReference>
<evidence type="ECO:0000313" key="3">
    <source>
        <dbReference type="Proteomes" id="UP000269945"/>
    </source>
</evidence>
<feature type="compositionally biased region" description="Polar residues" evidence="1">
    <location>
        <begin position="64"/>
        <end position="87"/>
    </location>
</feature>
<dbReference type="AlphaFoldDB" id="A0A9X9LIK8"/>
<proteinExistence type="predicted"/>
<keyword evidence="3" id="KW-1185">Reference proteome</keyword>
<comment type="caution">
    <text evidence="2">The sequence shown here is derived from an EMBL/GenBank/DDBJ whole genome shotgun (WGS) entry which is preliminary data.</text>
</comment>
<feature type="region of interest" description="Disordered" evidence="1">
    <location>
        <begin position="59"/>
        <end position="100"/>
    </location>
</feature>
<dbReference type="InterPro" id="IPR012347">
    <property type="entry name" value="Ferritin-like"/>
</dbReference>
<dbReference type="Proteomes" id="UP000269945">
    <property type="component" value="Unassembled WGS sequence"/>
</dbReference>
<dbReference type="Gene3D" id="1.20.1260.10">
    <property type="match status" value="1"/>
</dbReference>
<organism evidence="2 3">
    <name type="scientific">Gulo gulo</name>
    <name type="common">Wolverine</name>
    <name type="synonym">Gluton</name>
    <dbReference type="NCBI Taxonomy" id="48420"/>
    <lineage>
        <taxon>Eukaryota</taxon>
        <taxon>Metazoa</taxon>
        <taxon>Chordata</taxon>
        <taxon>Craniata</taxon>
        <taxon>Vertebrata</taxon>
        <taxon>Euteleostomi</taxon>
        <taxon>Mammalia</taxon>
        <taxon>Eutheria</taxon>
        <taxon>Laurasiatheria</taxon>
        <taxon>Carnivora</taxon>
        <taxon>Caniformia</taxon>
        <taxon>Musteloidea</taxon>
        <taxon>Mustelidae</taxon>
        <taxon>Guloninae</taxon>
        <taxon>Gulo</taxon>
    </lineage>
</organism>
<accession>A0A9X9LIK8</accession>
<sequence>MSSQVPQDYSFPVEAALNHLINIYPQESTLTFFSGLLLFLPRRYGSGGHGHFCEMAKEKGKGSQHFSKMQNQRGSGTIFQDVQSQPRISGVKPWTPRKLP</sequence>
<evidence type="ECO:0000313" key="2">
    <source>
        <dbReference type="EMBL" id="VCW68889.1"/>
    </source>
</evidence>
<dbReference type="SUPFAM" id="SSF47240">
    <property type="entry name" value="Ferritin-like"/>
    <property type="match status" value="1"/>
</dbReference>